<reference evidence="1 2" key="1">
    <citation type="journal article" date="2023" name="Science">
        <title>Complex scaffold remodeling in plant triterpene biosynthesis.</title>
        <authorList>
            <person name="De La Pena R."/>
            <person name="Hodgson H."/>
            <person name="Liu J.C."/>
            <person name="Stephenson M.J."/>
            <person name="Martin A.C."/>
            <person name="Owen C."/>
            <person name="Harkess A."/>
            <person name="Leebens-Mack J."/>
            <person name="Jimenez L.E."/>
            <person name="Osbourn A."/>
            <person name="Sattely E.S."/>
        </authorList>
    </citation>
    <scope>NUCLEOTIDE SEQUENCE [LARGE SCALE GENOMIC DNA]</scope>
    <source>
        <strain evidence="2">cv. JPN11</strain>
        <tissue evidence="1">Leaf</tissue>
    </source>
</reference>
<organism evidence="1 2">
    <name type="scientific">Melia azedarach</name>
    <name type="common">Chinaberry tree</name>
    <dbReference type="NCBI Taxonomy" id="155640"/>
    <lineage>
        <taxon>Eukaryota</taxon>
        <taxon>Viridiplantae</taxon>
        <taxon>Streptophyta</taxon>
        <taxon>Embryophyta</taxon>
        <taxon>Tracheophyta</taxon>
        <taxon>Spermatophyta</taxon>
        <taxon>Magnoliopsida</taxon>
        <taxon>eudicotyledons</taxon>
        <taxon>Gunneridae</taxon>
        <taxon>Pentapetalae</taxon>
        <taxon>rosids</taxon>
        <taxon>malvids</taxon>
        <taxon>Sapindales</taxon>
        <taxon>Meliaceae</taxon>
        <taxon>Melia</taxon>
    </lineage>
</organism>
<evidence type="ECO:0000313" key="2">
    <source>
        <dbReference type="Proteomes" id="UP001164539"/>
    </source>
</evidence>
<proteinExistence type="predicted"/>
<accession>A0ACC1YBX5</accession>
<comment type="caution">
    <text evidence="1">The sequence shown here is derived from an EMBL/GenBank/DDBJ whole genome shotgun (WGS) entry which is preliminary data.</text>
</comment>
<evidence type="ECO:0000313" key="1">
    <source>
        <dbReference type="EMBL" id="KAJ4721266.1"/>
    </source>
</evidence>
<protein>
    <submittedName>
        <fullName evidence="1">Importin-5-like</fullName>
    </submittedName>
</protein>
<keyword evidence="2" id="KW-1185">Reference proteome</keyword>
<dbReference type="EMBL" id="CM051397">
    <property type="protein sequence ID" value="KAJ4721266.1"/>
    <property type="molecule type" value="Genomic_DNA"/>
</dbReference>
<gene>
    <name evidence="1" type="ORF">OWV82_008977</name>
</gene>
<sequence length="1114" mass="123358">MAADQTQIQLGLLLGPDPGHFETLISNLMSSSNEQRSHAESLLSLIRQSHPDALALNLARTLTSSALPECRAMAAILLRKHLTRDDSSSFIYTRLTPSTQNNLKSVLLLQLQKEGDKSILKKLCDAVSELSASVLPDGAWPELLPFVFQCLVTFNTKIQESALLILSRLSQFVGEVLITHIDTLHEVFSRFLGNENVDLRIAALEATVNFIMNCLPGLGDKEKFQDLLPLMMRTLTEALNKGNELSAQEALELLIELAATEPRFLRKQLVDVVGSMLQVAEAEGLEEGTRHLAIEFVVSLAEARERAPGMIRKLPEFIRRLFLVLMNMLLDLEDDPLWHSAENEDEDAGETSNYGFGQECLDRLAISLGGNTILPVASEVFPGFLAAPEWQKHHAVLIALAQIAEGCSKVMIKNLEQVVSMVLNSFQDLHPRVRWAAINAIGQLSTDLGPELQIQFHHLVLPALAGAMDDFQNPRVQAHAASAVLNFSENCTPDILTPYLDGIVSKLLVLLQNGKQMVQEGALTALASVADSSQGQFQKYYDAVMPYLKAILVNANDKSNRMLRAKSMECISLVGMAVGKDKFRDDAKQVMEVLMSLQSSQMEADDPTTSYMLQAWARLCKCLGQDFIPYMSVVMPPLLQSAQLKPDVTITSADSDVDIDEDDESIETITLGDKRIGIKTSVLEEKATACNMLCCYADELKEGFFPWIDQVAPTLVPLLKFYFHEEVRKAAVSAMPELLRSAKLAVEKGQSQGCNESYVKQLTDYIIPALLEALHKEPEVEICASMLDSLNECIQISGPLLDERQVRCIVDEIKEVITASSSRKQERADRAKAEDFDVEEGELLKEENELEEEVFDRVGDCLGTLIKTFKGSFLTFFDELSSYLTPMWGKDKTAEERRIAICIFDDVVEHCREAALKYYDMFLPFLLEACNDENPDVRQAAVYGVGVCAEFGGSVFKPLVGEALSRLNVVIRHPNAQHTDNVMAYDNAVSALGKICQFHRDSIDAAQVVPAWLSCLPIKGDLIEAKVVHDQLCSMVERSDGEVLGPNHQYLPKIVTIFAEVLLAGKDLATEQTASRMVNLLRQLQQSLPPSTLASTWSSLQPQQQIALQSILSS</sequence>
<name>A0ACC1YBX5_MELAZ</name>
<dbReference type="Proteomes" id="UP001164539">
    <property type="component" value="Chromosome 4"/>
</dbReference>